<dbReference type="InterPro" id="IPR011009">
    <property type="entry name" value="Kinase-like_dom_sf"/>
</dbReference>
<dbReference type="STRING" id="1381753.V2Y659"/>
<keyword evidence="5 12" id="KW-0418">Kinase</keyword>
<evidence type="ECO:0000256" key="9">
    <source>
        <dbReference type="PROSITE-ProRule" id="PRU10141"/>
    </source>
</evidence>
<keyword evidence="4 9" id="KW-0547">Nucleotide-binding</keyword>
<dbReference type="GO" id="GO:0000245">
    <property type="term" value="P:spliceosomal complex assembly"/>
    <property type="evidence" value="ECO:0007669"/>
    <property type="project" value="TreeGrafter"/>
</dbReference>
<dbReference type="Pfam" id="PF00069">
    <property type="entry name" value="Pkinase"/>
    <property type="match status" value="2"/>
</dbReference>
<keyword evidence="2" id="KW-0723">Serine/threonine-protein kinase</keyword>
<gene>
    <name evidence="12" type="ORF">Moror_11869</name>
</gene>
<feature type="compositionally biased region" description="Low complexity" evidence="10">
    <location>
        <begin position="274"/>
        <end position="285"/>
    </location>
</feature>
<evidence type="ECO:0000313" key="12">
    <source>
        <dbReference type="EMBL" id="ESK87129.1"/>
    </source>
</evidence>
<keyword evidence="13" id="KW-1185">Reference proteome</keyword>
<dbReference type="InterPro" id="IPR000719">
    <property type="entry name" value="Prot_kinase_dom"/>
</dbReference>
<evidence type="ECO:0000256" key="1">
    <source>
        <dbReference type="ARBA" id="ARBA00012513"/>
    </source>
</evidence>
<keyword evidence="6 9" id="KW-0067">ATP-binding</keyword>
<organism evidence="12 13">
    <name type="scientific">Moniliophthora roreri (strain MCA 2997)</name>
    <name type="common">Cocoa frosty pod rot fungus</name>
    <name type="synonym">Crinipellis roreri</name>
    <dbReference type="NCBI Taxonomy" id="1381753"/>
    <lineage>
        <taxon>Eukaryota</taxon>
        <taxon>Fungi</taxon>
        <taxon>Dikarya</taxon>
        <taxon>Basidiomycota</taxon>
        <taxon>Agaricomycotina</taxon>
        <taxon>Agaricomycetes</taxon>
        <taxon>Agaricomycetidae</taxon>
        <taxon>Agaricales</taxon>
        <taxon>Marasmiineae</taxon>
        <taxon>Marasmiaceae</taxon>
        <taxon>Moniliophthora</taxon>
    </lineage>
</organism>
<dbReference type="Proteomes" id="UP000017559">
    <property type="component" value="Unassembled WGS sequence"/>
</dbReference>
<dbReference type="PROSITE" id="PS50011">
    <property type="entry name" value="PROTEIN_KINASE_DOM"/>
    <property type="match status" value="1"/>
</dbReference>
<evidence type="ECO:0000256" key="5">
    <source>
        <dbReference type="ARBA" id="ARBA00022777"/>
    </source>
</evidence>
<comment type="catalytic activity">
    <reaction evidence="7">
        <text>L-threonyl-[protein] + ATP = O-phospho-L-threonyl-[protein] + ADP + H(+)</text>
        <dbReference type="Rhea" id="RHEA:46608"/>
        <dbReference type="Rhea" id="RHEA-COMP:11060"/>
        <dbReference type="Rhea" id="RHEA-COMP:11605"/>
        <dbReference type="ChEBI" id="CHEBI:15378"/>
        <dbReference type="ChEBI" id="CHEBI:30013"/>
        <dbReference type="ChEBI" id="CHEBI:30616"/>
        <dbReference type="ChEBI" id="CHEBI:61977"/>
        <dbReference type="ChEBI" id="CHEBI:456216"/>
        <dbReference type="EC" id="2.7.11.1"/>
    </reaction>
</comment>
<dbReference type="InterPro" id="IPR008271">
    <property type="entry name" value="Ser/Thr_kinase_AS"/>
</dbReference>
<dbReference type="PANTHER" id="PTHR47634">
    <property type="entry name" value="PROTEIN KINASE DOMAIN-CONTAINING PROTEIN-RELATED"/>
    <property type="match status" value="1"/>
</dbReference>
<feature type="compositionally biased region" description="Basic and acidic residues" evidence="10">
    <location>
        <begin position="736"/>
        <end position="750"/>
    </location>
</feature>
<accession>V2Y659</accession>
<feature type="region of interest" description="Disordered" evidence="10">
    <location>
        <begin position="1"/>
        <end position="38"/>
    </location>
</feature>
<feature type="compositionally biased region" description="Gly residues" evidence="10">
    <location>
        <begin position="769"/>
        <end position="792"/>
    </location>
</feature>
<dbReference type="GO" id="GO:0005737">
    <property type="term" value="C:cytoplasm"/>
    <property type="evidence" value="ECO:0007669"/>
    <property type="project" value="TreeGrafter"/>
</dbReference>
<dbReference type="GO" id="GO:0050684">
    <property type="term" value="P:regulation of mRNA processing"/>
    <property type="evidence" value="ECO:0007669"/>
    <property type="project" value="TreeGrafter"/>
</dbReference>
<feature type="compositionally biased region" description="Low complexity" evidence="10">
    <location>
        <begin position="18"/>
        <end position="35"/>
    </location>
</feature>
<dbReference type="Gene3D" id="3.30.200.20">
    <property type="entry name" value="Phosphorylase Kinase, domain 1"/>
    <property type="match status" value="1"/>
</dbReference>
<dbReference type="SUPFAM" id="SSF56112">
    <property type="entry name" value="Protein kinase-like (PK-like)"/>
    <property type="match status" value="1"/>
</dbReference>
<evidence type="ECO:0000256" key="10">
    <source>
        <dbReference type="SAM" id="MobiDB-lite"/>
    </source>
</evidence>
<feature type="region of interest" description="Disordered" evidence="10">
    <location>
        <begin position="245"/>
        <end position="293"/>
    </location>
</feature>
<dbReference type="Gene3D" id="1.10.510.10">
    <property type="entry name" value="Transferase(Phosphotransferase) domain 1"/>
    <property type="match status" value="1"/>
</dbReference>
<dbReference type="CDD" id="cd14136">
    <property type="entry name" value="STKc_SRPK"/>
    <property type="match status" value="1"/>
</dbReference>
<dbReference type="InterPro" id="IPR051334">
    <property type="entry name" value="SRPK"/>
</dbReference>
<evidence type="ECO:0000259" key="11">
    <source>
        <dbReference type="PROSITE" id="PS50011"/>
    </source>
</evidence>
<feature type="region of interest" description="Disordered" evidence="10">
    <location>
        <begin position="732"/>
        <end position="820"/>
    </location>
</feature>
<evidence type="ECO:0000256" key="4">
    <source>
        <dbReference type="ARBA" id="ARBA00022741"/>
    </source>
</evidence>
<dbReference type="PROSITE" id="PS00107">
    <property type="entry name" value="PROTEIN_KINASE_ATP"/>
    <property type="match status" value="1"/>
</dbReference>
<dbReference type="AlphaFoldDB" id="V2Y659"/>
<dbReference type="HOGENOM" id="CLU_000288_81_8_1"/>
<dbReference type="EC" id="2.7.11.1" evidence="1"/>
<dbReference type="FunFam" id="3.30.200.20:FF:000076">
    <property type="entry name" value="CMGC/SRPK protein kinase"/>
    <property type="match status" value="1"/>
</dbReference>
<dbReference type="EMBL" id="AWSO01000833">
    <property type="protein sequence ID" value="ESK87129.1"/>
    <property type="molecule type" value="Genomic_DNA"/>
</dbReference>
<evidence type="ECO:0000256" key="6">
    <source>
        <dbReference type="ARBA" id="ARBA00022840"/>
    </source>
</evidence>
<feature type="domain" description="Protein kinase" evidence="11">
    <location>
        <begin position="65"/>
        <end position="592"/>
    </location>
</feature>
<dbReference type="OrthoDB" id="2649at2759"/>
<feature type="compositionally biased region" description="Polar residues" evidence="10">
    <location>
        <begin position="262"/>
        <end position="273"/>
    </location>
</feature>
<proteinExistence type="predicted"/>
<dbReference type="PROSITE" id="PS00108">
    <property type="entry name" value="PROTEIN_KINASE_ST"/>
    <property type="match status" value="1"/>
</dbReference>
<name>V2Y659_MONRO</name>
<comment type="catalytic activity">
    <reaction evidence="8">
        <text>L-seryl-[protein] + ATP = O-phospho-L-seryl-[protein] + ADP + H(+)</text>
        <dbReference type="Rhea" id="RHEA:17989"/>
        <dbReference type="Rhea" id="RHEA-COMP:9863"/>
        <dbReference type="Rhea" id="RHEA-COMP:11604"/>
        <dbReference type="ChEBI" id="CHEBI:15378"/>
        <dbReference type="ChEBI" id="CHEBI:29999"/>
        <dbReference type="ChEBI" id="CHEBI:30616"/>
        <dbReference type="ChEBI" id="CHEBI:83421"/>
        <dbReference type="ChEBI" id="CHEBI:456216"/>
        <dbReference type="EC" id="2.7.11.1"/>
    </reaction>
</comment>
<feature type="region of interest" description="Disordered" evidence="10">
    <location>
        <begin position="339"/>
        <end position="419"/>
    </location>
</feature>
<dbReference type="InterPro" id="IPR017441">
    <property type="entry name" value="Protein_kinase_ATP_BS"/>
</dbReference>
<sequence length="820" mass="86697">MSHAYTPPSHHYHHPHKQYGSYESSPHSSISGESIMTEDEEDWEDYVKGGYHPVKIGDTFSEGRYVVVRKLGWGHFSTVWLARDEKTDRHVALKVVKSAPRYTETALDEIKLLQRLITSNTPPQTATPQTPNPPLSPAVTHPGRSHVISFLDHFKHKGPNGIHVCMVFEVLGENLLGLIKRHQTRGVPIPLVKQIAKQVLLGLDYMHRCCGVIHTDLKPENVLISIDNVEDIIRAELAANNNDTSANTRLVGVPPSKGRGGNQTPRSSSVFITGSQPLPSPSSSLGSGGLHGPFGSNTSLSSLAAGGSSTQLDRFAFGMSKISEGGDNEQATNKAEGVEEVADQVGNVSLRSKSGSGSREPEEGEQGLEFGKKGKAKAIELSPKAKEGPSLLSQSAPGTGAAQPPPPPPEPPQEHQEPPVMDMPVVEKITVKIADLGNATWVEHHFTDDIQTRQYRCPEVILGAKWGTSADVWSLACVIFELITGGDYLFDPASGNRYSKDDDHIAQIMELCGQIPPSIALTGKYSSEFFNRKGELRHIQKLRYWPLDAVLHDKYLFPKVAADHLASFLAPMLRLHPDKRAKAGELVHHSWLEGVAVQGEIDVLRRVEQLEKAAADKEKAKKQTGWGIIDNPGQGSAGGPLGYVLGGIGGTTVMGLVGMIGTAGSVAGTVAGASIGGIEASMAGGGARVPPSDEERVREKAKRLAAVQGVVSGGDKDAMKAVEVEAEAEQAIAETEEAKRERSSSTHKDGVGPGSGAPKLNPAPTPTNRGGGAGGAARGGAQGQGRGGGGGAQAQANKSRSGGSAGRGGNSRGGGRGGKK</sequence>
<dbReference type="SMART" id="SM00220">
    <property type="entry name" value="S_TKc"/>
    <property type="match status" value="1"/>
</dbReference>
<feature type="compositionally biased region" description="Gly residues" evidence="10">
    <location>
        <begin position="803"/>
        <end position="820"/>
    </location>
</feature>
<keyword evidence="3" id="KW-0808">Transferase</keyword>
<evidence type="ECO:0000256" key="8">
    <source>
        <dbReference type="ARBA" id="ARBA00048679"/>
    </source>
</evidence>
<dbReference type="KEGG" id="mrr:Moror_11869"/>
<feature type="compositionally biased region" description="Low complexity" evidence="10">
    <location>
        <begin position="793"/>
        <end position="802"/>
    </location>
</feature>
<dbReference type="PANTHER" id="PTHR47634:SF9">
    <property type="entry name" value="PROTEIN KINASE DOMAIN-CONTAINING PROTEIN-RELATED"/>
    <property type="match status" value="1"/>
</dbReference>
<dbReference type="GO" id="GO:0005524">
    <property type="term" value="F:ATP binding"/>
    <property type="evidence" value="ECO:0007669"/>
    <property type="project" value="UniProtKB-UniRule"/>
</dbReference>
<dbReference type="GO" id="GO:0004674">
    <property type="term" value="F:protein serine/threonine kinase activity"/>
    <property type="evidence" value="ECO:0007669"/>
    <property type="project" value="UniProtKB-KW"/>
</dbReference>
<evidence type="ECO:0000256" key="2">
    <source>
        <dbReference type="ARBA" id="ARBA00022527"/>
    </source>
</evidence>
<reference evidence="12 13" key="1">
    <citation type="journal article" date="2014" name="BMC Genomics">
        <title>Genome and secretome analysis of the hemibiotrophic fungal pathogen, Moniliophthora roreri, which causes frosty pod rot disease of cacao: mechanisms of the biotrophic and necrotrophic phases.</title>
        <authorList>
            <person name="Meinhardt L.W."/>
            <person name="Costa G.G.L."/>
            <person name="Thomazella D.P.T."/>
            <person name="Teixeira P.J.P.L."/>
            <person name="Carazzolle M.F."/>
            <person name="Schuster S.C."/>
            <person name="Carlson J.E."/>
            <person name="Guiltinan M.J."/>
            <person name="Mieczkowski P."/>
            <person name="Farmer A."/>
            <person name="Ramaraj T."/>
            <person name="Crozier J."/>
            <person name="Davis R.E."/>
            <person name="Shao J."/>
            <person name="Melnick R.L."/>
            <person name="Pereira G.A.G."/>
            <person name="Bailey B.A."/>
        </authorList>
    </citation>
    <scope>NUCLEOTIDE SEQUENCE [LARGE SCALE GENOMIC DNA]</scope>
    <source>
        <strain evidence="12 13">MCA 2997</strain>
    </source>
</reference>
<protein>
    <recommendedName>
        <fullName evidence="1">non-specific serine/threonine protein kinase</fullName>
        <ecNumber evidence="1">2.7.11.1</ecNumber>
    </recommendedName>
</protein>
<comment type="caution">
    <text evidence="12">The sequence shown here is derived from an EMBL/GenBank/DDBJ whole genome shotgun (WGS) entry which is preliminary data.</text>
</comment>
<feature type="binding site" evidence="9">
    <location>
        <position position="94"/>
    </location>
    <ligand>
        <name>ATP</name>
        <dbReference type="ChEBI" id="CHEBI:30616"/>
    </ligand>
</feature>
<evidence type="ECO:0000256" key="3">
    <source>
        <dbReference type="ARBA" id="ARBA00022679"/>
    </source>
</evidence>
<evidence type="ECO:0000313" key="13">
    <source>
        <dbReference type="Proteomes" id="UP000017559"/>
    </source>
</evidence>
<dbReference type="FunFam" id="1.10.510.10:FF:000409">
    <property type="entry name" value="CMGC/SRPK protein kinase"/>
    <property type="match status" value="1"/>
</dbReference>
<dbReference type="GO" id="GO:0005634">
    <property type="term" value="C:nucleus"/>
    <property type="evidence" value="ECO:0007669"/>
    <property type="project" value="TreeGrafter"/>
</dbReference>
<evidence type="ECO:0000256" key="7">
    <source>
        <dbReference type="ARBA" id="ARBA00047899"/>
    </source>
</evidence>